<proteinExistence type="inferred from homology"/>
<comment type="caution">
    <text evidence="6">The sequence shown here is derived from an EMBL/GenBank/DDBJ whole genome shotgun (WGS) entry which is preliminary data.</text>
</comment>
<gene>
    <name evidence="6" type="ORF">C3744_23410</name>
</gene>
<dbReference type="InterPro" id="IPR050129">
    <property type="entry name" value="Zn_alcohol_dh"/>
</dbReference>
<evidence type="ECO:0000313" key="6">
    <source>
        <dbReference type="EMBL" id="RDZ10372.1"/>
    </source>
</evidence>
<organism evidence="6 7">
    <name type="scientific">Priestia megaterium</name>
    <name type="common">Bacillus megaterium</name>
    <dbReference type="NCBI Taxonomy" id="1404"/>
    <lineage>
        <taxon>Bacteria</taxon>
        <taxon>Bacillati</taxon>
        <taxon>Bacillota</taxon>
        <taxon>Bacilli</taxon>
        <taxon>Bacillales</taxon>
        <taxon>Bacillaceae</taxon>
        <taxon>Priestia</taxon>
    </lineage>
</organism>
<comment type="similarity">
    <text evidence="4">Belongs to the zinc-containing alcohol dehydrogenase family.</text>
</comment>
<sequence>MVRKMTVPPMELVDKEGPGTQICAVMEDVGSISIKRALIPEPQEGEVRIKVKWVGICGSDLEVYRGAREPEFITYPTRLGHEVAGIIDRVGENVMGLKEGDHVALRYVWGAFAEYICCTPFAVKVLPKDFPLIEGSLIEVLPPLLHTAERAEISPNKNVLIMGQGVSGLAMTQVINLFSPRNLVVTDLFDEKLELAKKYGATHTYKLPTSETKTMDIVGKDFPEGFDVVIPCLLEGGGMVDAIDAAAQNGRIVMYGCIGTSHKPIDFFKVHKKRLDILSTEPKRDIDNRRFFEEGMRLVSDGLINTKETITHIFPLEEIQEAFKLRNTRSGNTIHVMIDCEVKSDVKK</sequence>
<dbReference type="EMBL" id="PQWM01000031">
    <property type="protein sequence ID" value="RDZ10372.1"/>
    <property type="molecule type" value="Genomic_DNA"/>
</dbReference>
<name>A0A3D8WWT8_PRIMG</name>
<protein>
    <submittedName>
        <fullName evidence="6">L-threonine dehydrogenase</fullName>
    </submittedName>
</protein>
<evidence type="ECO:0000256" key="4">
    <source>
        <dbReference type="RuleBase" id="RU361277"/>
    </source>
</evidence>
<accession>A0A3D8WWT8</accession>
<evidence type="ECO:0000256" key="3">
    <source>
        <dbReference type="ARBA" id="ARBA00023002"/>
    </source>
</evidence>
<dbReference type="Proteomes" id="UP000256519">
    <property type="component" value="Unassembled WGS sequence"/>
</dbReference>
<dbReference type="GO" id="GO:0008270">
    <property type="term" value="F:zinc ion binding"/>
    <property type="evidence" value="ECO:0007669"/>
    <property type="project" value="InterPro"/>
</dbReference>
<dbReference type="PANTHER" id="PTHR43401:SF2">
    <property type="entry name" value="L-THREONINE 3-DEHYDROGENASE"/>
    <property type="match status" value="1"/>
</dbReference>
<dbReference type="InterPro" id="IPR036291">
    <property type="entry name" value="NAD(P)-bd_dom_sf"/>
</dbReference>
<dbReference type="GO" id="GO:0016491">
    <property type="term" value="F:oxidoreductase activity"/>
    <property type="evidence" value="ECO:0007669"/>
    <property type="project" value="UniProtKB-KW"/>
</dbReference>
<dbReference type="Gene3D" id="3.90.180.10">
    <property type="entry name" value="Medium-chain alcohol dehydrogenases, catalytic domain"/>
    <property type="match status" value="2"/>
</dbReference>
<dbReference type="SUPFAM" id="SSF50129">
    <property type="entry name" value="GroES-like"/>
    <property type="match status" value="1"/>
</dbReference>
<dbReference type="PROSITE" id="PS00059">
    <property type="entry name" value="ADH_ZINC"/>
    <property type="match status" value="1"/>
</dbReference>
<dbReference type="Gene3D" id="3.40.50.720">
    <property type="entry name" value="NAD(P)-binding Rossmann-like Domain"/>
    <property type="match status" value="1"/>
</dbReference>
<feature type="domain" description="Enoyl reductase (ER)" evidence="5">
    <location>
        <begin position="27"/>
        <end position="338"/>
    </location>
</feature>
<comment type="cofactor">
    <cofactor evidence="4">
        <name>Zn(2+)</name>
        <dbReference type="ChEBI" id="CHEBI:29105"/>
    </cofactor>
</comment>
<dbReference type="PANTHER" id="PTHR43401">
    <property type="entry name" value="L-THREONINE 3-DEHYDROGENASE"/>
    <property type="match status" value="1"/>
</dbReference>
<dbReference type="InterPro" id="IPR013149">
    <property type="entry name" value="ADH-like_C"/>
</dbReference>
<keyword evidence="3" id="KW-0560">Oxidoreductase</keyword>
<keyword evidence="2 4" id="KW-0862">Zinc</keyword>
<dbReference type="InterPro" id="IPR002328">
    <property type="entry name" value="ADH_Zn_CS"/>
</dbReference>
<evidence type="ECO:0000256" key="1">
    <source>
        <dbReference type="ARBA" id="ARBA00022723"/>
    </source>
</evidence>
<dbReference type="RefSeq" id="WP_116077407.1">
    <property type="nucleotide sequence ID" value="NZ_CP187631.1"/>
</dbReference>
<dbReference type="Pfam" id="PF08240">
    <property type="entry name" value="ADH_N"/>
    <property type="match status" value="1"/>
</dbReference>
<dbReference type="InterPro" id="IPR011032">
    <property type="entry name" value="GroES-like_sf"/>
</dbReference>
<evidence type="ECO:0000256" key="2">
    <source>
        <dbReference type="ARBA" id="ARBA00022833"/>
    </source>
</evidence>
<keyword evidence="1 4" id="KW-0479">Metal-binding</keyword>
<evidence type="ECO:0000313" key="7">
    <source>
        <dbReference type="Proteomes" id="UP000256519"/>
    </source>
</evidence>
<dbReference type="AlphaFoldDB" id="A0A3D8WWT8"/>
<dbReference type="Pfam" id="PF00107">
    <property type="entry name" value="ADH_zinc_N"/>
    <property type="match status" value="1"/>
</dbReference>
<dbReference type="InterPro" id="IPR020843">
    <property type="entry name" value="ER"/>
</dbReference>
<evidence type="ECO:0000259" key="5">
    <source>
        <dbReference type="SMART" id="SM00829"/>
    </source>
</evidence>
<dbReference type="SUPFAM" id="SSF51735">
    <property type="entry name" value="NAD(P)-binding Rossmann-fold domains"/>
    <property type="match status" value="1"/>
</dbReference>
<dbReference type="InterPro" id="IPR013154">
    <property type="entry name" value="ADH-like_N"/>
</dbReference>
<dbReference type="SMART" id="SM00829">
    <property type="entry name" value="PKS_ER"/>
    <property type="match status" value="1"/>
</dbReference>
<reference evidence="6 7" key="1">
    <citation type="journal article" date="2018" name="Appl. Environ. Microbiol.">
        <title>Antimicrobial susceptibility testing and tentative epidemiological cut-off values of five Bacillus species relevant for use as animal feed additives or for plant protection.</title>
        <authorList>
            <person name="Agerso Y."/>
            <person name="Stuer-Lauridsen B."/>
            <person name="Bjerre K."/>
            <person name="Jensen M.G."/>
            <person name="Johansen E."/>
            <person name="Bennedsen M."/>
            <person name="Brockmann E."/>
            <person name="Nielsen B."/>
        </authorList>
    </citation>
    <scope>NUCLEOTIDE SEQUENCE [LARGE SCALE GENOMIC DNA]</scope>
    <source>
        <strain evidence="6 7">CHCC20162</strain>
    </source>
</reference>